<dbReference type="RefSeq" id="WP_101299484.1">
    <property type="nucleotide sequence ID" value="NZ_CP025197.1"/>
</dbReference>
<organism evidence="1 3">
    <name type="scientific">Acetivibrio saccincola</name>
    <dbReference type="NCBI Taxonomy" id="1677857"/>
    <lineage>
        <taxon>Bacteria</taxon>
        <taxon>Bacillati</taxon>
        <taxon>Bacillota</taxon>
        <taxon>Clostridia</taxon>
        <taxon>Eubacteriales</taxon>
        <taxon>Oscillospiraceae</taxon>
        <taxon>Acetivibrio</taxon>
    </lineage>
</organism>
<evidence type="ECO:0000313" key="1">
    <source>
        <dbReference type="EMBL" id="AUG56760.1"/>
    </source>
</evidence>
<proteinExistence type="predicted"/>
<reference evidence="2 4" key="2">
    <citation type="journal article" date="2018" name="Syst. Appl. Microbiol.">
        <title>Characterization and high-quality draft genome sequence of Herbivorax saccincola A7, an anaerobic, alkaliphilic, thermophilic, cellulolytic, and xylanolytic bacterium.</title>
        <authorList>
            <person name="Aikawa S."/>
            <person name="Baramee S."/>
            <person name="Sermsathanaswadi J."/>
            <person name="Thianheng P."/>
            <person name="Tachaapaikoon C."/>
            <person name="Shikata A."/>
            <person name="Waeonukul R."/>
            <person name="Pason P."/>
            <person name="Ratanakhanokchai K."/>
            <person name="Kosugi A."/>
        </authorList>
    </citation>
    <scope>NUCLEOTIDE SEQUENCE [LARGE SCALE GENOMIC DNA]</scope>
    <source>
        <strain evidence="2 4">A7</strain>
    </source>
</reference>
<gene>
    <name evidence="2" type="ORF">B9R14_08700</name>
    <name evidence="1" type="ORF">HVS_04090</name>
</gene>
<accession>A0A2K9EMS4</accession>
<dbReference type="EMBL" id="NEMB01000003">
    <property type="protein sequence ID" value="PQQ66814.1"/>
    <property type="molecule type" value="Genomic_DNA"/>
</dbReference>
<dbReference type="EMBL" id="CP025197">
    <property type="protein sequence ID" value="AUG56760.1"/>
    <property type="molecule type" value="Genomic_DNA"/>
</dbReference>
<dbReference type="AlphaFoldDB" id="A0A2K9EMS4"/>
<dbReference type="Proteomes" id="UP000233534">
    <property type="component" value="Chromosome"/>
</dbReference>
<dbReference type="GO" id="GO:0016740">
    <property type="term" value="F:transferase activity"/>
    <property type="evidence" value="ECO:0007669"/>
    <property type="project" value="UniProtKB-KW"/>
</dbReference>
<dbReference type="KEGG" id="hsc:HVS_04090"/>
<evidence type="ECO:0000313" key="4">
    <source>
        <dbReference type="Proteomes" id="UP000239720"/>
    </source>
</evidence>
<reference evidence="1 3" key="1">
    <citation type="submission" date="2017-12" db="EMBL/GenBank/DDBJ databases">
        <title>Complete genome sequence of Herbivorax saccincola GGR1, a novel Cellulosome-producing hydrolytic bacterium in a thermophilic biogas plant, established by Illumina and Nanopore MinION sequencing.</title>
        <authorList>
            <person name="Pechtl A."/>
            <person name="Ruckert C."/>
            <person name="Koeck D.E."/>
            <person name="Maus I."/>
            <person name="Winkler A."/>
            <person name="Kalinowski J."/>
            <person name="Puhler A."/>
            <person name="Schwarz W.W."/>
            <person name="Zverlov V.V."/>
            <person name="Schluter A."/>
            <person name="Liebl W."/>
        </authorList>
    </citation>
    <scope>NUCLEOTIDE SEQUENCE [LARGE SCALE GENOMIC DNA]</scope>
    <source>
        <strain evidence="1">GGR1</strain>
        <strain evidence="3">SR1</strain>
    </source>
</reference>
<keyword evidence="2" id="KW-0808">Transferase</keyword>
<protein>
    <submittedName>
        <fullName evidence="2">Rhodanese-related sulfurtransferase</fullName>
    </submittedName>
</protein>
<dbReference type="InterPro" id="IPR028228">
    <property type="entry name" value="Imm53"/>
</dbReference>
<dbReference type="Pfam" id="PF15580">
    <property type="entry name" value="Imm53"/>
    <property type="match status" value="1"/>
</dbReference>
<dbReference type="OrthoDB" id="3533713at2"/>
<keyword evidence="3" id="KW-1185">Reference proteome</keyword>
<evidence type="ECO:0000313" key="3">
    <source>
        <dbReference type="Proteomes" id="UP000233534"/>
    </source>
</evidence>
<name>A0A2K9EMS4_9FIRM</name>
<evidence type="ECO:0000313" key="2">
    <source>
        <dbReference type="EMBL" id="PQQ66814.1"/>
    </source>
</evidence>
<dbReference type="Proteomes" id="UP000239720">
    <property type="component" value="Unassembled WGS sequence"/>
</dbReference>
<sequence length="96" mass="11487">MDLIKWIEEWYLSNCNNDWEHCYGVKIDNIDNPGWTINIDLIDTPLENKDFKKVEFNRDKNDWFICKVKNNVFQCIGGPRNLGEMLSVFKQWVESN</sequence>